<accession>A0A5B9Y818</accession>
<dbReference type="KEGG" id="schi:SCHIN_v1c10390"/>
<dbReference type="RefSeq" id="WP_166508597.1">
    <property type="nucleotide sequence ID" value="NZ_CP043026.1"/>
</dbReference>
<dbReference type="AlphaFoldDB" id="A0A5B9Y818"/>
<protein>
    <submittedName>
        <fullName evidence="2">Uncharacterized protein</fullName>
    </submittedName>
</protein>
<sequence length="233" mass="27610">MSDLKEKQNLLSDDAKKRLEEIKRSDDLVKANSATNYFVPKRKVVEEQVISEAHEVIKPRKRKNLPFSEDEKTHIKEVVEEVKQELKTREVTLQKDQKKLFKEGHKISKMVSKVNKKIEVMKTKGYDEEVIERTLELKEDYVNKLKQIHEEIEVINSSYDPNMSLKDRRRQIYNNAYSAETERARKLIKNAGSNKMSWSDHKNDSDFVQPDKDAYLPERKRTKSWEEEVEDID</sequence>
<evidence type="ECO:0000256" key="1">
    <source>
        <dbReference type="SAM" id="MobiDB-lite"/>
    </source>
</evidence>
<organism evidence="2 3">
    <name type="scientific">Spiroplasma chinense</name>
    <dbReference type="NCBI Taxonomy" id="216932"/>
    <lineage>
        <taxon>Bacteria</taxon>
        <taxon>Bacillati</taxon>
        <taxon>Mycoplasmatota</taxon>
        <taxon>Mollicutes</taxon>
        <taxon>Entomoplasmatales</taxon>
        <taxon>Spiroplasmataceae</taxon>
        <taxon>Spiroplasma</taxon>
    </lineage>
</organism>
<dbReference type="EMBL" id="CP043026">
    <property type="protein sequence ID" value="QEH62232.1"/>
    <property type="molecule type" value="Genomic_DNA"/>
</dbReference>
<feature type="compositionally biased region" description="Basic and acidic residues" evidence="1">
    <location>
        <begin position="198"/>
        <end position="226"/>
    </location>
</feature>
<reference evidence="2 3" key="1">
    <citation type="submission" date="2019-08" db="EMBL/GenBank/DDBJ databases">
        <title>Complete genome sequence of Spiroplasma chinense CCH (DSM 19755).</title>
        <authorList>
            <person name="Shen H.-Y."/>
            <person name="Lin Y.-C."/>
            <person name="Chou L."/>
            <person name="Kuo C.-H."/>
        </authorList>
    </citation>
    <scope>NUCLEOTIDE SEQUENCE [LARGE SCALE GENOMIC DNA]</scope>
    <source>
        <strain evidence="2 3">CCH</strain>
    </source>
</reference>
<gene>
    <name evidence="2" type="ORF">SCHIN_v1c10390</name>
</gene>
<name>A0A5B9Y818_9MOLU</name>
<keyword evidence="3" id="KW-1185">Reference proteome</keyword>
<evidence type="ECO:0000313" key="2">
    <source>
        <dbReference type="EMBL" id="QEH62232.1"/>
    </source>
</evidence>
<evidence type="ECO:0000313" key="3">
    <source>
        <dbReference type="Proteomes" id="UP000323144"/>
    </source>
</evidence>
<proteinExistence type="predicted"/>
<dbReference type="Proteomes" id="UP000323144">
    <property type="component" value="Chromosome"/>
</dbReference>
<feature type="region of interest" description="Disordered" evidence="1">
    <location>
        <begin position="192"/>
        <end position="233"/>
    </location>
</feature>